<name>A0ABM0VJT5_CAMSA</name>
<reference evidence="2" key="1">
    <citation type="journal article" date="2014" name="Nat. Commun.">
        <title>The emerging biofuel crop Camelina sativa retains a highly undifferentiated hexaploid genome structure.</title>
        <authorList>
            <person name="Kagale S."/>
            <person name="Koh C."/>
            <person name="Nixon J."/>
            <person name="Bollina V."/>
            <person name="Clarke W.E."/>
            <person name="Tuteja R."/>
            <person name="Spillane C."/>
            <person name="Robinson S.J."/>
            <person name="Links M.G."/>
            <person name="Clarke C."/>
            <person name="Higgins E.E."/>
            <person name="Huebert T."/>
            <person name="Sharpe A.G."/>
            <person name="Parkin I.A."/>
        </authorList>
    </citation>
    <scope>NUCLEOTIDE SEQUENCE [LARGE SCALE GENOMIC DNA]</scope>
    <source>
        <strain evidence="2">cv. DH55</strain>
    </source>
</reference>
<sequence>MGAAALAYKCMEVAYLRITYASHGNIGRCRYELQAALQVIPSGESPSFASDGENSNHTLAAEKVALSNTVRSSPSVTGNHVISSGNNSSLSQLLAFSQHVNAAMDASRKAQIAFAAAKGKSKNSNDDGITSIKRALDFNFQDMEKLLHVVRLAMESINR</sequence>
<dbReference type="Proteomes" id="UP000694864">
    <property type="component" value="Chromosome 14"/>
</dbReference>
<evidence type="ECO:0000313" key="3">
    <source>
        <dbReference type="RefSeq" id="XP_010457303.1"/>
    </source>
</evidence>
<dbReference type="InterPro" id="IPR055300">
    <property type="entry name" value="CWZF3/5/7"/>
</dbReference>
<dbReference type="PANTHER" id="PTHR46524">
    <property type="entry name" value="CW-TYPE ZINC FINGER"/>
    <property type="match status" value="1"/>
</dbReference>
<dbReference type="Pfam" id="PF24756">
    <property type="entry name" value="THD_CWZF3-5-7"/>
    <property type="match status" value="1"/>
</dbReference>
<organism evidence="2 3">
    <name type="scientific">Camelina sativa</name>
    <name type="common">False flax</name>
    <name type="synonym">Myagrum sativum</name>
    <dbReference type="NCBI Taxonomy" id="90675"/>
    <lineage>
        <taxon>Eukaryota</taxon>
        <taxon>Viridiplantae</taxon>
        <taxon>Streptophyta</taxon>
        <taxon>Embryophyta</taxon>
        <taxon>Tracheophyta</taxon>
        <taxon>Spermatophyta</taxon>
        <taxon>Magnoliopsida</taxon>
        <taxon>eudicotyledons</taxon>
        <taxon>Gunneridae</taxon>
        <taxon>Pentapetalae</taxon>
        <taxon>rosids</taxon>
        <taxon>malvids</taxon>
        <taxon>Brassicales</taxon>
        <taxon>Brassicaceae</taxon>
        <taxon>Camelineae</taxon>
        <taxon>Camelina</taxon>
    </lineage>
</organism>
<accession>A0ABM0VJT5</accession>
<dbReference type="PANTHER" id="PTHR46524:SF8">
    <property type="entry name" value="CW-TYPE DOMAIN-CONTAINING PROTEIN"/>
    <property type="match status" value="1"/>
</dbReference>
<keyword evidence="2" id="KW-1185">Reference proteome</keyword>
<reference evidence="3" key="2">
    <citation type="submission" date="2025-08" db="UniProtKB">
        <authorList>
            <consortium name="RefSeq"/>
        </authorList>
    </citation>
    <scope>IDENTIFICATION</scope>
    <source>
        <tissue evidence="3">Leaf</tissue>
    </source>
</reference>
<evidence type="ECO:0000313" key="2">
    <source>
        <dbReference type="Proteomes" id="UP000694864"/>
    </source>
</evidence>
<protein>
    <submittedName>
        <fullName evidence="3">Uncharacterized protein LOC104738792</fullName>
    </submittedName>
</protein>
<evidence type="ECO:0000259" key="1">
    <source>
        <dbReference type="Pfam" id="PF24756"/>
    </source>
</evidence>
<dbReference type="InterPro" id="IPR056406">
    <property type="entry name" value="THD_CWZF3/5/7"/>
</dbReference>
<dbReference type="RefSeq" id="XP_010457303.1">
    <property type="nucleotide sequence ID" value="XM_010459001.1"/>
</dbReference>
<proteinExistence type="predicted"/>
<dbReference type="GeneID" id="104738792"/>
<feature type="domain" description="CWZF3/5/7 THD" evidence="1">
    <location>
        <begin position="1"/>
        <end position="158"/>
    </location>
</feature>
<gene>
    <name evidence="3" type="primary">LOC104738792</name>
</gene>